<dbReference type="EMBL" id="JRPN01000001">
    <property type="protein sequence ID" value="KGT81532.1"/>
    <property type="molecule type" value="Genomic_DNA"/>
</dbReference>
<dbReference type="GO" id="GO:0016705">
    <property type="term" value="F:oxidoreductase activity, acting on paired donors, with incorporation or reduction of molecular oxygen"/>
    <property type="evidence" value="ECO:0007669"/>
    <property type="project" value="InterPro"/>
</dbReference>
<keyword evidence="3" id="KW-0479">Metal-binding</keyword>
<dbReference type="PRINTS" id="PR00359">
    <property type="entry name" value="BP450"/>
</dbReference>
<gene>
    <name evidence="4" type="ORF">MA20_01940</name>
</gene>
<name>A0A0A3Y4A1_BRAJP</name>
<keyword evidence="3" id="KW-0408">Iron</keyword>
<dbReference type="RefSeq" id="WP_028156394.1">
    <property type="nucleotide sequence ID" value="NZ_JANUDC010000001.1"/>
</dbReference>
<proteinExistence type="inferred from homology"/>
<dbReference type="InterPro" id="IPR017972">
    <property type="entry name" value="Cyt_P450_CS"/>
</dbReference>
<dbReference type="PANTHER" id="PTHR46696">
    <property type="entry name" value="P450, PUTATIVE (EUROFUNG)-RELATED"/>
    <property type="match status" value="1"/>
</dbReference>
<evidence type="ECO:0000313" key="4">
    <source>
        <dbReference type="EMBL" id="KGT81532.1"/>
    </source>
</evidence>
<keyword evidence="3" id="KW-0560">Oxidoreductase</keyword>
<comment type="cofactor">
    <cofactor evidence="1">
        <name>heme</name>
        <dbReference type="ChEBI" id="CHEBI:30413"/>
    </cofactor>
</comment>
<dbReference type="GO" id="GO:0004497">
    <property type="term" value="F:monooxygenase activity"/>
    <property type="evidence" value="ECO:0007669"/>
    <property type="project" value="UniProtKB-KW"/>
</dbReference>
<keyword evidence="3" id="KW-0503">Monooxygenase</keyword>
<accession>A0A0A3Y4A1</accession>
<evidence type="ECO:0000256" key="2">
    <source>
        <dbReference type="ARBA" id="ARBA00010617"/>
    </source>
</evidence>
<reference evidence="4 5" key="1">
    <citation type="submission" date="2014-09" db="EMBL/GenBank/DDBJ databases">
        <title>Draft genome of Bradyrhizobium japonicum Is-34.</title>
        <authorList>
            <person name="Tsurumaru H."/>
            <person name="Yamakawa T."/>
            <person name="Hashimoto S."/>
            <person name="Okizaki K."/>
            <person name="Kanesaki Y."/>
            <person name="Yoshikawa H."/>
            <person name="Yajima S."/>
        </authorList>
    </citation>
    <scope>NUCLEOTIDE SEQUENCE [LARGE SCALE GENOMIC DNA]</scope>
    <source>
        <strain evidence="4 5">Is-34</strain>
    </source>
</reference>
<protein>
    <submittedName>
        <fullName evidence="4">Cytochrome P450</fullName>
    </submittedName>
</protein>
<dbReference type="GO" id="GO:0020037">
    <property type="term" value="F:heme binding"/>
    <property type="evidence" value="ECO:0007669"/>
    <property type="project" value="InterPro"/>
</dbReference>
<dbReference type="PANTHER" id="PTHR46696:SF1">
    <property type="entry name" value="CYTOCHROME P450 YJIB-RELATED"/>
    <property type="match status" value="1"/>
</dbReference>
<evidence type="ECO:0000256" key="1">
    <source>
        <dbReference type="ARBA" id="ARBA00001971"/>
    </source>
</evidence>
<dbReference type="SUPFAM" id="SSF48264">
    <property type="entry name" value="Cytochrome P450"/>
    <property type="match status" value="1"/>
</dbReference>
<dbReference type="Gene3D" id="1.10.630.10">
    <property type="entry name" value="Cytochrome P450"/>
    <property type="match status" value="1"/>
</dbReference>
<sequence>MTGIACSQADPFAPDFLIDPYPAYESLRGLGPVFRLARYDVWAMAGYAGVEAALKDWKTFISGEGVGLNGMNPALPKPLTLQIDPPDHDKGRRVLGRTLSPGVARKLRETFQQEAEKKVSELIDKGTFDAVADLAEAYPMKVFPDAIGIRPDGREKLLAWSTFVFDSFGPENEMLAASRKAGLAAQSWIMECCARDALQPDGLGMMIYQAAADGEITEHEATHLVRPFLTAGIDTTVNGIGNTLLALATHPDEYRKLHHKPELARNAFEEGLRYDSPVQTFFRTTSRDVEIGGGVIPAHRKVLLFMASANRDPARWDNADRFEVERSATGHVGFGAGIHACVGQMIARLEGELIFGELARRVKTIELTAEPRRRLNNSLRGLESMPVRVTAA</sequence>
<dbReference type="AlphaFoldDB" id="A0A0A3Y4A1"/>
<dbReference type="InterPro" id="IPR036396">
    <property type="entry name" value="Cyt_P450_sf"/>
</dbReference>
<evidence type="ECO:0000313" key="5">
    <source>
        <dbReference type="Proteomes" id="UP000030377"/>
    </source>
</evidence>
<dbReference type="GO" id="GO:0005506">
    <property type="term" value="F:iron ion binding"/>
    <property type="evidence" value="ECO:0007669"/>
    <property type="project" value="InterPro"/>
</dbReference>
<comment type="similarity">
    <text evidence="2 3">Belongs to the cytochrome P450 family.</text>
</comment>
<dbReference type="Pfam" id="PF00067">
    <property type="entry name" value="p450"/>
    <property type="match status" value="1"/>
</dbReference>
<dbReference type="STRING" id="375.BKD09_RS13350"/>
<dbReference type="InterPro" id="IPR001128">
    <property type="entry name" value="Cyt_P450"/>
</dbReference>
<dbReference type="InterPro" id="IPR002397">
    <property type="entry name" value="Cyt_P450_B"/>
</dbReference>
<dbReference type="CDD" id="cd11037">
    <property type="entry name" value="CYP199A2-like"/>
    <property type="match status" value="1"/>
</dbReference>
<dbReference type="Proteomes" id="UP000030377">
    <property type="component" value="Unassembled WGS sequence"/>
</dbReference>
<dbReference type="eggNOG" id="COG2124">
    <property type="taxonomic scope" value="Bacteria"/>
</dbReference>
<keyword evidence="3" id="KW-0349">Heme</keyword>
<evidence type="ECO:0000256" key="3">
    <source>
        <dbReference type="RuleBase" id="RU000461"/>
    </source>
</evidence>
<organism evidence="4 5">
    <name type="scientific">Bradyrhizobium japonicum</name>
    <dbReference type="NCBI Taxonomy" id="375"/>
    <lineage>
        <taxon>Bacteria</taxon>
        <taxon>Pseudomonadati</taxon>
        <taxon>Pseudomonadota</taxon>
        <taxon>Alphaproteobacteria</taxon>
        <taxon>Hyphomicrobiales</taxon>
        <taxon>Nitrobacteraceae</taxon>
        <taxon>Bradyrhizobium</taxon>
    </lineage>
</organism>
<comment type="caution">
    <text evidence="4">The sequence shown here is derived from an EMBL/GenBank/DDBJ whole genome shotgun (WGS) entry which is preliminary data.</text>
</comment>
<dbReference type="PROSITE" id="PS00086">
    <property type="entry name" value="CYTOCHROME_P450"/>
    <property type="match status" value="1"/>
</dbReference>